<protein>
    <submittedName>
        <fullName evidence="2">ORF6N domain-containing protein</fullName>
    </submittedName>
</protein>
<feature type="domain" description="KilA-N DNA-binding" evidence="1">
    <location>
        <begin position="9"/>
        <end position="96"/>
    </location>
</feature>
<dbReference type="RefSeq" id="WP_379994496.1">
    <property type="nucleotide sequence ID" value="NZ_JBHSGN010000050.1"/>
</dbReference>
<keyword evidence="3" id="KW-1185">Reference proteome</keyword>
<dbReference type="EMBL" id="JBHSGN010000050">
    <property type="protein sequence ID" value="MFC4673259.1"/>
    <property type="molecule type" value="Genomic_DNA"/>
</dbReference>
<gene>
    <name evidence="2" type="ORF">ACFO6W_06115</name>
</gene>
<evidence type="ECO:0000313" key="3">
    <source>
        <dbReference type="Proteomes" id="UP001596023"/>
    </source>
</evidence>
<comment type="caution">
    <text evidence="2">The sequence shown here is derived from an EMBL/GenBank/DDBJ whole genome shotgun (WGS) entry which is preliminary data.</text>
</comment>
<proteinExistence type="predicted"/>
<dbReference type="Proteomes" id="UP001596023">
    <property type="component" value="Unassembled WGS sequence"/>
</dbReference>
<reference evidence="3" key="1">
    <citation type="journal article" date="2019" name="Int. J. Syst. Evol. Microbiol.">
        <title>The Global Catalogue of Microorganisms (GCM) 10K type strain sequencing project: providing services to taxonomists for standard genome sequencing and annotation.</title>
        <authorList>
            <consortium name="The Broad Institute Genomics Platform"/>
            <consortium name="The Broad Institute Genome Sequencing Center for Infectious Disease"/>
            <person name="Wu L."/>
            <person name="Ma J."/>
        </authorList>
    </citation>
    <scope>NUCLEOTIDE SEQUENCE [LARGE SCALE GENOMIC DNA]</scope>
    <source>
        <strain evidence="3">CCUG 66188</strain>
    </source>
</reference>
<accession>A0ABV9KTV9</accession>
<dbReference type="InterPro" id="IPR018873">
    <property type="entry name" value="KilA-N_DNA-bd_domain"/>
</dbReference>
<organism evidence="2 3">
    <name type="scientific">Dysgonomonas termitidis</name>
    <dbReference type="NCBI Taxonomy" id="1516126"/>
    <lineage>
        <taxon>Bacteria</taxon>
        <taxon>Pseudomonadati</taxon>
        <taxon>Bacteroidota</taxon>
        <taxon>Bacteroidia</taxon>
        <taxon>Bacteroidales</taxon>
        <taxon>Dysgonomonadaceae</taxon>
        <taxon>Dysgonomonas</taxon>
    </lineage>
</organism>
<name>A0ABV9KTV9_9BACT</name>
<evidence type="ECO:0000259" key="1">
    <source>
        <dbReference type="Pfam" id="PF10543"/>
    </source>
</evidence>
<sequence length="182" mass="20520">MDLENIKDKIVIVRGQQTILDSDVAMLYGVETKRVNEAVKNNPDKFPEGYIIYLSNDEADSLRSKFSTLKNPGRGGHSKYSPKAFTEKALYMIATILKSPKATETTISIIETFAKVRELSRNISELHQQEDNNTRQSMLQKSGEIIADIISSDFETTDTETTVELNLAILSVKHTIKRKPKK</sequence>
<evidence type="ECO:0000313" key="2">
    <source>
        <dbReference type="EMBL" id="MFC4673259.1"/>
    </source>
</evidence>
<dbReference type="Pfam" id="PF10543">
    <property type="entry name" value="ORF6N"/>
    <property type="match status" value="1"/>
</dbReference>